<dbReference type="InterPro" id="IPR029058">
    <property type="entry name" value="AB_hydrolase_fold"/>
</dbReference>
<dbReference type="InterPro" id="IPR010662">
    <property type="entry name" value="RBBP9/YdeN"/>
</dbReference>
<dbReference type="PANTHER" id="PTHR15394:SF3">
    <property type="entry name" value="SERINE HYDROLASE RBBP9"/>
    <property type="match status" value="1"/>
</dbReference>
<dbReference type="PANTHER" id="PTHR15394">
    <property type="entry name" value="SERINE HYDROLASE RBBP9"/>
    <property type="match status" value="1"/>
</dbReference>
<evidence type="ECO:0000259" key="2">
    <source>
        <dbReference type="Pfam" id="PF12697"/>
    </source>
</evidence>
<keyword evidence="3" id="KW-0378">Hydrolase</keyword>
<sequence length="216" mass="22506">MTRTTILFLHSAGPQSATEGSGPLLARLRAELPDVPISAPALPTPDDPDPEAWEEAVRAEIAGQEGPVVVGHSLGGSVALRVLASGGPAWPEAVRGVVTIAAPCWDEHDPDWPVAGFGLPPDVVDAPASDDVLLLHGTADELVPPDHADRLRSRLPSAQVRRIEGMDHAAAAHADRIAEVLRPLLGASDEAFPPDADATGPGRSGWTRSGSTSPRR</sequence>
<feature type="region of interest" description="Disordered" evidence="1">
    <location>
        <begin position="188"/>
        <end position="216"/>
    </location>
</feature>
<dbReference type="RefSeq" id="WP_209888894.1">
    <property type="nucleotide sequence ID" value="NZ_BAAAJV010000029.1"/>
</dbReference>
<dbReference type="Proteomes" id="UP000698222">
    <property type="component" value="Unassembled WGS sequence"/>
</dbReference>
<evidence type="ECO:0000313" key="3">
    <source>
        <dbReference type="EMBL" id="MBP2408416.1"/>
    </source>
</evidence>
<dbReference type="SUPFAM" id="SSF53474">
    <property type="entry name" value="alpha/beta-Hydrolases"/>
    <property type="match status" value="1"/>
</dbReference>
<feature type="domain" description="AB hydrolase-1" evidence="2">
    <location>
        <begin position="6"/>
        <end position="117"/>
    </location>
</feature>
<organism evidence="3 4">
    <name type="scientific">Brachybacterium fresconis</name>
    <dbReference type="NCBI Taxonomy" id="173363"/>
    <lineage>
        <taxon>Bacteria</taxon>
        <taxon>Bacillati</taxon>
        <taxon>Actinomycetota</taxon>
        <taxon>Actinomycetes</taxon>
        <taxon>Micrococcales</taxon>
        <taxon>Dermabacteraceae</taxon>
        <taxon>Brachybacterium</taxon>
    </lineage>
</organism>
<dbReference type="Pfam" id="PF12697">
    <property type="entry name" value="Abhydrolase_6"/>
    <property type="match status" value="1"/>
</dbReference>
<dbReference type="GO" id="GO:0016787">
    <property type="term" value="F:hydrolase activity"/>
    <property type="evidence" value="ECO:0007669"/>
    <property type="project" value="UniProtKB-KW"/>
</dbReference>
<feature type="compositionally biased region" description="Low complexity" evidence="1">
    <location>
        <begin position="199"/>
        <end position="216"/>
    </location>
</feature>
<keyword evidence="4" id="KW-1185">Reference proteome</keyword>
<comment type="caution">
    <text evidence="3">The sequence shown here is derived from an EMBL/GenBank/DDBJ whole genome shotgun (WGS) entry which is preliminary data.</text>
</comment>
<gene>
    <name evidence="3" type="ORF">JOF44_001319</name>
</gene>
<protein>
    <submittedName>
        <fullName evidence="3">Alpha/beta hydrolase family esterase</fullName>
    </submittedName>
</protein>
<dbReference type="InterPro" id="IPR000073">
    <property type="entry name" value="AB_hydrolase_1"/>
</dbReference>
<reference evidence="3 4" key="1">
    <citation type="submission" date="2021-03" db="EMBL/GenBank/DDBJ databases">
        <title>Sequencing the genomes of 1000 actinobacteria strains.</title>
        <authorList>
            <person name="Klenk H.-P."/>
        </authorList>
    </citation>
    <scope>NUCLEOTIDE SEQUENCE [LARGE SCALE GENOMIC DNA]</scope>
    <source>
        <strain evidence="3 4">DSM 14564</strain>
    </source>
</reference>
<dbReference type="EMBL" id="JAGIOC010000001">
    <property type="protein sequence ID" value="MBP2408416.1"/>
    <property type="molecule type" value="Genomic_DNA"/>
</dbReference>
<dbReference type="Gene3D" id="3.40.50.1820">
    <property type="entry name" value="alpha/beta hydrolase"/>
    <property type="match status" value="1"/>
</dbReference>
<evidence type="ECO:0000313" key="4">
    <source>
        <dbReference type="Proteomes" id="UP000698222"/>
    </source>
</evidence>
<name>A0ABS4YHZ6_9MICO</name>
<accession>A0ABS4YHZ6</accession>
<proteinExistence type="predicted"/>
<evidence type="ECO:0000256" key="1">
    <source>
        <dbReference type="SAM" id="MobiDB-lite"/>
    </source>
</evidence>